<protein>
    <submittedName>
        <fullName evidence="1">Uncharacterized protein</fullName>
    </submittedName>
</protein>
<proteinExistence type="predicted"/>
<name>A0A1E3PLL0_9ASCO</name>
<sequence length="270" mass="29653">MSSFNFSTSFKRFPNKGNSLELLQNGISNDCTEVPLANQRSERTKLDSRANFPRLSKNLKRLFIGERSSYQSPNVSQTSQVDHQRSITTSMHSASVSFQKSKAGVKRRMRVGVTKNTQQPEDNTGHQSLQVSTVPKLQALNTKALNNGIVEDITYCSNLLGPFEESIELNTTDFPSEDEETSSIISVDWEPEANNYVAPSLDAWKPSNLAVTTYVNDVIPLPTSHEVDLVTSLSSIVWADSFSPFIPTATNGAVNTSALIDVVSEDSSSV</sequence>
<dbReference type="EMBL" id="KV454408">
    <property type="protein sequence ID" value="ODQ66315.1"/>
    <property type="molecule type" value="Genomic_DNA"/>
</dbReference>
<evidence type="ECO:0000313" key="2">
    <source>
        <dbReference type="Proteomes" id="UP000095009"/>
    </source>
</evidence>
<feature type="non-terminal residue" evidence="1">
    <location>
        <position position="270"/>
    </location>
</feature>
<reference evidence="1 2" key="1">
    <citation type="journal article" date="2016" name="Proc. Natl. Acad. Sci. U.S.A.">
        <title>Comparative genomics of biotechnologically important yeasts.</title>
        <authorList>
            <person name="Riley R."/>
            <person name="Haridas S."/>
            <person name="Wolfe K.H."/>
            <person name="Lopes M.R."/>
            <person name="Hittinger C.T."/>
            <person name="Goeker M."/>
            <person name="Salamov A.A."/>
            <person name="Wisecaver J.H."/>
            <person name="Long T.M."/>
            <person name="Calvey C.H."/>
            <person name="Aerts A.L."/>
            <person name="Barry K.W."/>
            <person name="Choi C."/>
            <person name="Clum A."/>
            <person name="Coughlan A.Y."/>
            <person name="Deshpande S."/>
            <person name="Douglass A.P."/>
            <person name="Hanson S.J."/>
            <person name="Klenk H.-P."/>
            <person name="LaButti K.M."/>
            <person name="Lapidus A."/>
            <person name="Lindquist E.A."/>
            <person name="Lipzen A.M."/>
            <person name="Meier-Kolthoff J.P."/>
            <person name="Ohm R.A."/>
            <person name="Otillar R.P."/>
            <person name="Pangilinan J.L."/>
            <person name="Peng Y."/>
            <person name="Rokas A."/>
            <person name="Rosa C.A."/>
            <person name="Scheuner C."/>
            <person name="Sibirny A.A."/>
            <person name="Slot J.C."/>
            <person name="Stielow J.B."/>
            <person name="Sun H."/>
            <person name="Kurtzman C.P."/>
            <person name="Blackwell M."/>
            <person name="Grigoriev I.V."/>
            <person name="Jeffries T.W."/>
        </authorList>
    </citation>
    <scope>NUCLEOTIDE SEQUENCE [LARGE SCALE GENOMIC DNA]</scope>
    <source>
        <strain evidence="1 2">DSM 6958</strain>
    </source>
</reference>
<gene>
    <name evidence="1" type="ORF">NADFUDRAFT_82174</name>
</gene>
<keyword evidence="2" id="KW-1185">Reference proteome</keyword>
<evidence type="ECO:0000313" key="1">
    <source>
        <dbReference type="EMBL" id="ODQ66315.1"/>
    </source>
</evidence>
<dbReference type="AlphaFoldDB" id="A0A1E3PLL0"/>
<organism evidence="1 2">
    <name type="scientific">Nadsonia fulvescens var. elongata DSM 6958</name>
    <dbReference type="NCBI Taxonomy" id="857566"/>
    <lineage>
        <taxon>Eukaryota</taxon>
        <taxon>Fungi</taxon>
        <taxon>Dikarya</taxon>
        <taxon>Ascomycota</taxon>
        <taxon>Saccharomycotina</taxon>
        <taxon>Dipodascomycetes</taxon>
        <taxon>Dipodascales</taxon>
        <taxon>Dipodascales incertae sedis</taxon>
        <taxon>Nadsonia</taxon>
    </lineage>
</organism>
<dbReference type="Proteomes" id="UP000095009">
    <property type="component" value="Unassembled WGS sequence"/>
</dbReference>
<accession>A0A1E3PLL0</accession>